<dbReference type="AlphaFoldDB" id="A0A2P2EBK4"/>
<dbReference type="OrthoDB" id="9825662at2"/>
<evidence type="ECO:0000313" key="3">
    <source>
        <dbReference type="Proteomes" id="UP000245086"/>
    </source>
</evidence>
<feature type="transmembrane region" description="Helical" evidence="1">
    <location>
        <begin position="21"/>
        <end position="39"/>
    </location>
</feature>
<gene>
    <name evidence="2" type="ORF">PbB2_02131</name>
</gene>
<reference evidence="2" key="1">
    <citation type="journal article" date="2018" name="Genome Announc.">
        <title>Draft Genome Sequence of "Candidatus Phycosocius bacilliformis," an Alphaproteobacterial Ectosymbiont of the Hydrocarbon-Producing Green Alga Botryococcus braunii.</title>
        <authorList>
            <person name="Tanabe Y."/>
            <person name="Yamaguchi H."/>
            <person name="Watanabe M.M."/>
        </authorList>
    </citation>
    <scope>NUCLEOTIDE SEQUENCE [LARGE SCALE GENOMIC DNA]</scope>
    <source>
        <strain evidence="2">BOTRYCO-2</strain>
    </source>
</reference>
<dbReference type="RefSeq" id="WP_108985307.1">
    <property type="nucleotide sequence ID" value="NZ_BFBR01000006.1"/>
</dbReference>
<dbReference type="EMBL" id="BFBR01000006">
    <property type="protein sequence ID" value="GBF58447.1"/>
    <property type="molecule type" value="Genomic_DNA"/>
</dbReference>
<feature type="transmembrane region" description="Helical" evidence="1">
    <location>
        <begin position="51"/>
        <end position="73"/>
    </location>
</feature>
<name>A0A2P2EBK4_9PROT</name>
<sequence length="146" mass="16102">MNTGSKPPFLRPQNDPNRIGIPVTSDAAFWASMFLSWVAQSVDDLLVVDRWALNLMAVAAVSLLGLAIFKGIERPWQISMRLPRTTAWLMLAVMIVVTGAWLRFGLFYTRDVAARLLYGLCASLTAWSACATFHALATSRAKADDL</sequence>
<accession>A0A2P2EBK4</accession>
<protein>
    <submittedName>
        <fullName evidence="2">Uncharacterized protein</fullName>
    </submittedName>
</protein>
<keyword evidence="1" id="KW-1133">Transmembrane helix</keyword>
<keyword evidence="1" id="KW-0472">Membrane</keyword>
<organism evidence="2 3">
    <name type="scientific">Candidatus Phycosocius bacilliformis</name>
    <dbReference type="NCBI Taxonomy" id="1445552"/>
    <lineage>
        <taxon>Bacteria</taxon>
        <taxon>Pseudomonadati</taxon>
        <taxon>Pseudomonadota</taxon>
        <taxon>Alphaproteobacteria</taxon>
        <taxon>Caulobacterales</taxon>
        <taxon>Caulobacterales incertae sedis</taxon>
        <taxon>Candidatus Phycosocius</taxon>
    </lineage>
</organism>
<evidence type="ECO:0000256" key="1">
    <source>
        <dbReference type="SAM" id="Phobius"/>
    </source>
</evidence>
<evidence type="ECO:0000313" key="2">
    <source>
        <dbReference type="EMBL" id="GBF58447.1"/>
    </source>
</evidence>
<keyword evidence="1" id="KW-0812">Transmembrane</keyword>
<feature type="transmembrane region" description="Helical" evidence="1">
    <location>
        <begin position="116"/>
        <end position="137"/>
    </location>
</feature>
<comment type="caution">
    <text evidence="2">The sequence shown here is derived from an EMBL/GenBank/DDBJ whole genome shotgun (WGS) entry which is preliminary data.</text>
</comment>
<proteinExistence type="predicted"/>
<keyword evidence="3" id="KW-1185">Reference proteome</keyword>
<dbReference type="Proteomes" id="UP000245086">
    <property type="component" value="Unassembled WGS sequence"/>
</dbReference>
<feature type="transmembrane region" description="Helical" evidence="1">
    <location>
        <begin position="85"/>
        <end position="104"/>
    </location>
</feature>